<evidence type="ECO:0000256" key="1">
    <source>
        <dbReference type="ARBA" id="ARBA00004613"/>
    </source>
</evidence>
<dbReference type="PROSITE" id="PS51828">
    <property type="entry name" value="PTX_2"/>
    <property type="match status" value="1"/>
</dbReference>
<evidence type="ECO:0000256" key="8">
    <source>
        <dbReference type="PROSITE-ProRule" id="PRU01172"/>
    </source>
</evidence>
<evidence type="ECO:0000313" key="11">
    <source>
        <dbReference type="Ensembl" id="ENSSORP00005041584.1"/>
    </source>
</evidence>
<dbReference type="OrthoDB" id="547680at2759"/>
<keyword evidence="4 9" id="KW-0732">Signal</keyword>
<dbReference type="AlphaFoldDB" id="A0A673BJY2"/>
<evidence type="ECO:0000256" key="2">
    <source>
        <dbReference type="ARBA" id="ARBA00022525"/>
    </source>
</evidence>
<feature type="signal peptide" evidence="9">
    <location>
        <begin position="1"/>
        <end position="16"/>
    </location>
</feature>
<accession>A0A673BJY2</accession>
<comment type="subcellular location">
    <subcellularLocation>
        <location evidence="1 9">Secreted</location>
    </subcellularLocation>
</comment>
<evidence type="ECO:0000256" key="3">
    <source>
        <dbReference type="ARBA" id="ARBA00022723"/>
    </source>
</evidence>
<reference evidence="11" key="1">
    <citation type="submission" date="2019-06" db="EMBL/GenBank/DDBJ databases">
        <authorList>
            <consortium name="Wellcome Sanger Institute Data Sharing"/>
        </authorList>
    </citation>
    <scope>NUCLEOTIDE SEQUENCE [LARGE SCALE GENOMIC DNA]</scope>
</reference>
<feature type="chain" id="PRO_5025710577" description="Pentraxin family member" evidence="9">
    <location>
        <begin position="17"/>
        <end position="223"/>
    </location>
</feature>
<dbReference type="Proteomes" id="UP000472271">
    <property type="component" value="Chromosome 16"/>
</dbReference>
<evidence type="ECO:0000256" key="4">
    <source>
        <dbReference type="ARBA" id="ARBA00022729"/>
    </source>
</evidence>
<evidence type="ECO:0000256" key="6">
    <source>
        <dbReference type="ARBA" id="ARBA00023157"/>
    </source>
</evidence>
<reference evidence="11" key="3">
    <citation type="submission" date="2025-09" db="UniProtKB">
        <authorList>
            <consortium name="Ensembl"/>
        </authorList>
    </citation>
    <scope>IDENTIFICATION</scope>
</reference>
<feature type="domain" description="Pentraxin (PTX)" evidence="10">
    <location>
        <begin position="20"/>
        <end position="222"/>
    </location>
</feature>
<dbReference type="SUPFAM" id="SSF49899">
    <property type="entry name" value="Concanavalin A-like lectins/glucanases"/>
    <property type="match status" value="1"/>
</dbReference>
<dbReference type="Ensembl" id="ENSSORT00005042651.1">
    <property type="protein sequence ID" value="ENSSORP00005041584.1"/>
    <property type="gene ID" value="ENSSORG00005019334.1"/>
</dbReference>
<comment type="similarity">
    <text evidence="7 9">Belongs to the pentraxin family.</text>
</comment>
<comment type="subunit">
    <text evidence="9">Homopentamer. Pentaxin (or pentraxin) have a discoid arrangement of 5 non-covalently bound subunits.</text>
</comment>
<evidence type="ECO:0000313" key="12">
    <source>
        <dbReference type="Proteomes" id="UP000472271"/>
    </source>
</evidence>
<dbReference type="GO" id="GO:0046872">
    <property type="term" value="F:metal ion binding"/>
    <property type="evidence" value="ECO:0007669"/>
    <property type="project" value="UniProtKB-KW"/>
</dbReference>
<dbReference type="SMART" id="SM00159">
    <property type="entry name" value="PTX"/>
    <property type="match status" value="1"/>
</dbReference>
<dbReference type="GO" id="GO:0005576">
    <property type="term" value="C:extracellular region"/>
    <property type="evidence" value="ECO:0007669"/>
    <property type="project" value="UniProtKB-SubCell"/>
</dbReference>
<comment type="cofactor">
    <cofactor evidence="9">
        <name>Ca(2+)</name>
        <dbReference type="ChEBI" id="CHEBI:29108"/>
    </cofactor>
    <text evidence="9">Binds 2 calcium ions per subunit.</text>
</comment>
<dbReference type="Gene3D" id="2.60.120.200">
    <property type="match status" value="1"/>
</dbReference>
<sequence>MKFLILLLVTACAASPQDLSGKMFIFPQQSTRAYVKLNTTVDSFSAATVCHRSFTDLKRDHGLFSLATSNSFNDFLIFYDYTNREMEPHVRHGKSEYGGLDYKPNVWHSICTTWDSQSGLIQLWFNGLPLTKKYVSSGSNISGRPIIILGQEQDAHGGKFDINQCFVGMMADVHMWDYVLSACEIQKYVNELNFTPGNVLNWGALDFQIMDRVLIESKQMMCV</sequence>
<name>A0A673BJY2_9TELE</name>
<dbReference type="PANTHER" id="PTHR45869">
    <property type="entry name" value="C-REACTIVE PROTEIN-RELATED"/>
    <property type="match status" value="1"/>
</dbReference>
<dbReference type="RefSeq" id="XP_030014510.1">
    <property type="nucleotide sequence ID" value="XM_030158650.1"/>
</dbReference>
<dbReference type="InterPro" id="IPR013320">
    <property type="entry name" value="ConA-like_dom_sf"/>
</dbReference>
<organism evidence="11 12">
    <name type="scientific">Sphaeramia orbicularis</name>
    <name type="common">orbiculate cardinalfish</name>
    <dbReference type="NCBI Taxonomy" id="375764"/>
    <lineage>
        <taxon>Eukaryota</taxon>
        <taxon>Metazoa</taxon>
        <taxon>Chordata</taxon>
        <taxon>Craniata</taxon>
        <taxon>Vertebrata</taxon>
        <taxon>Euteleostomi</taxon>
        <taxon>Actinopterygii</taxon>
        <taxon>Neopterygii</taxon>
        <taxon>Teleostei</taxon>
        <taxon>Neoteleostei</taxon>
        <taxon>Acanthomorphata</taxon>
        <taxon>Gobiaria</taxon>
        <taxon>Kurtiformes</taxon>
        <taxon>Apogonoidei</taxon>
        <taxon>Apogonidae</taxon>
        <taxon>Apogoninae</taxon>
        <taxon>Sphaeramia</taxon>
    </lineage>
</organism>
<evidence type="ECO:0000256" key="7">
    <source>
        <dbReference type="ARBA" id="ARBA00038102"/>
    </source>
</evidence>
<keyword evidence="3 9" id="KW-0479">Metal-binding</keyword>
<keyword evidence="12" id="KW-1185">Reference proteome</keyword>
<proteinExistence type="inferred from homology"/>
<protein>
    <recommendedName>
        <fullName evidence="9">Pentraxin family member</fullName>
    </recommendedName>
</protein>
<dbReference type="InParanoid" id="A0A673BJY2"/>
<dbReference type="InterPro" id="IPR051005">
    <property type="entry name" value="Pentraxin_domain"/>
</dbReference>
<dbReference type="InterPro" id="IPR001759">
    <property type="entry name" value="PTX_dom"/>
</dbReference>
<gene>
    <name evidence="11" type="primary">LOC115435988</name>
</gene>
<comment type="caution">
    <text evidence="8">Lacks conserved residue(s) required for the propagation of feature annotation.</text>
</comment>
<evidence type="ECO:0000256" key="5">
    <source>
        <dbReference type="ARBA" id="ARBA00022837"/>
    </source>
</evidence>
<dbReference type="GeneID" id="115435988"/>
<keyword evidence="2" id="KW-0964">Secreted</keyword>
<keyword evidence="6" id="KW-1015">Disulfide bond</keyword>
<dbReference type="Pfam" id="PF00354">
    <property type="entry name" value="Pentaxin"/>
    <property type="match status" value="1"/>
</dbReference>
<dbReference type="FunFam" id="2.60.120.200:FF:000070">
    <property type="entry name" value="Serum amyloid P-component"/>
    <property type="match status" value="1"/>
</dbReference>
<evidence type="ECO:0000256" key="9">
    <source>
        <dbReference type="RuleBase" id="RU362112"/>
    </source>
</evidence>
<evidence type="ECO:0000259" key="10">
    <source>
        <dbReference type="PROSITE" id="PS51828"/>
    </source>
</evidence>
<dbReference type="PRINTS" id="PR00895">
    <property type="entry name" value="PENTAXIN"/>
</dbReference>
<reference evidence="11" key="2">
    <citation type="submission" date="2025-08" db="UniProtKB">
        <authorList>
            <consortium name="Ensembl"/>
        </authorList>
    </citation>
    <scope>IDENTIFICATION</scope>
</reference>
<dbReference type="PANTHER" id="PTHR45869:SF7">
    <property type="entry name" value="C-REACTIVE PROTEIN"/>
    <property type="match status" value="1"/>
</dbReference>
<keyword evidence="5 9" id="KW-0106">Calcium</keyword>